<evidence type="ECO:0000313" key="2">
    <source>
        <dbReference type="Proteomes" id="UP000238937"/>
    </source>
</evidence>
<dbReference type="Proteomes" id="UP000238937">
    <property type="component" value="Unassembled WGS sequence"/>
</dbReference>
<sequence>MTRSKILAIRSIPRFYKIPDLAPKIPKLFLLFIIILEKYINEKITVVYVLFDPVFGMDDGSSSHPH</sequence>
<organism evidence="1 2">
    <name type="scientific">Chamaesiphon polymorphus CCALA 037</name>
    <dbReference type="NCBI Taxonomy" id="2107692"/>
    <lineage>
        <taxon>Bacteria</taxon>
        <taxon>Bacillati</taxon>
        <taxon>Cyanobacteriota</taxon>
        <taxon>Cyanophyceae</taxon>
        <taxon>Gomontiellales</taxon>
        <taxon>Chamaesiphonaceae</taxon>
        <taxon>Chamaesiphon</taxon>
    </lineage>
</organism>
<gene>
    <name evidence="1" type="ORF">C7B77_08860</name>
</gene>
<keyword evidence="2" id="KW-1185">Reference proteome</keyword>
<protein>
    <submittedName>
        <fullName evidence="1">Uncharacterized protein</fullName>
    </submittedName>
</protein>
<evidence type="ECO:0000313" key="1">
    <source>
        <dbReference type="EMBL" id="PSB57299.1"/>
    </source>
</evidence>
<dbReference type="EMBL" id="PVWO01000082">
    <property type="protein sequence ID" value="PSB57299.1"/>
    <property type="molecule type" value="Genomic_DNA"/>
</dbReference>
<name>A0A2T1GHV5_9CYAN</name>
<accession>A0A2T1GHV5</accession>
<comment type="caution">
    <text evidence="1">The sequence shown here is derived from an EMBL/GenBank/DDBJ whole genome shotgun (WGS) entry which is preliminary data.</text>
</comment>
<proteinExistence type="predicted"/>
<reference evidence="1 2" key="1">
    <citation type="submission" date="2018-03" db="EMBL/GenBank/DDBJ databases">
        <title>The ancient ancestry and fast evolution of plastids.</title>
        <authorList>
            <person name="Moore K.R."/>
            <person name="Magnabosco C."/>
            <person name="Momper L."/>
            <person name="Gold D.A."/>
            <person name="Bosak T."/>
            <person name="Fournier G.P."/>
        </authorList>
    </citation>
    <scope>NUCLEOTIDE SEQUENCE [LARGE SCALE GENOMIC DNA]</scope>
    <source>
        <strain evidence="1 2">CCALA 037</strain>
    </source>
</reference>
<dbReference type="AlphaFoldDB" id="A0A2T1GHV5"/>